<name>A0A9D4FXQ8_DREPO</name>
<dbReference type="Proteomes" id="UP000828390">
    <property type="component" value="Unassembled WGS sequence"/>
</dbReference>
<dbReference type="AlphaFoldDB" id="A0A9D4FXQ8"/>
<protein>
    <submittedName>
        <fullName evidence="1">Uncharacterized protein</fullName>
    </submittedName>
</protein>
<proteinExistence type="predicted"/>
<keyword evidence="2" id="KW-1185">Reference proteome</keyword>
<sequence>MIFTVKLESFTMLRTFVLSFHVHYHSGRFLVLNTDHIMLPSFINDMWISASFTQILVAILAQNSSCFRYIGFHTWFARLCNGTLSKKVACITSV</sequence>
<reference evidence="1" key="1">
    <citation type="journal article" date="2019" name="bioRxiv">
        <title>The Genome of the Zebra Mussel, Dreissena polymorpha: A Resource for Invasive Species Research.</title>
        <authorList>
            <person name="McCartney M.A."/>
            <person name="Auch B."/>
            <person name="Kono T."/>
            <person name="Mallez S."/>
            <person name="Zhang Y."/>
            <person name="Obille A."/>
            <person name="Becker A."/>
            <person name="Abrahante J.E."/>
            <person name="Garbe J."/>
            <person name="Badalamenti J.P."/>
            <person name="Herman A."/>
            <person name="Mangelson H."/>
            <person name="Liachko I."/>
            <person name="Sullivan S."/>
            <person name="Sone E.D."/>
            <person name="Koren S."/>
            <person name="Silverstein K.A.T."/>
            <person name="Beckman K.B."/>
            <person name="Gohl D.M."/>
        </authorList>
    </citation>
    <scope>NUCLEOTIDE SEQUENCE</scope>
    <source>
        <strain evidence="1">Duluth1</strain>
        <tissue evidence="1">Whole animal</tissue>
    </source>
</reference>
<reference evidence="1" key="2">
    <citation type="submission" date="2020-11" db="EMBL/GenBank/DDBJ databases">
        <authorList>
            <person name="McCartney M.A."/>
            <person name="Auch B."/>
            <person name="Kono T."/>
            <person name="Mallez S."/>
            <person name="Becker A."/>
            <person name="Gohl D.M."/>
            <person name="Silverstein K.A.T."/>
            <person name="Koren S."/>
            <person name="Bechman K.B."/>
            <person name="Herman A."/>
            <person name="Abrahante J.E."/>
            <person name="Garbe J."/>
        </authorList>
    </citation>
    <scope>NUCLEOTIDE SEQUENCE</scope>
    <source>
        <strain evidence="1">Duluth1</strain>
        <tissue evidence="1">Whole animal</tissue>
    </source>
</reference>
<organism evidence="1 2">
    <name type="scientific">Dreissena polymorpha</name>
    <name type="common">Zebra mussel</name>
    <name type="synonym">Mytilus polymorpha</name>
    <dbReference type="NCBI Taxonomy" id="45954"/>
    <lineage>
        <taxon>Eukaryota</taxon>
        <taxon>Metazoa</taxon>
        <taxon>Spiralia</taxon>
        <taxon>Lophotrochozoa</taxon>
        <taxon>Mollusca</taxon>
        <taxon>Bivalvia</taxon>
        <taxon>Autobranchia</taxon>
        <taxon>Heteroconchia</taxon>
        <taxon>Euheterodonta</taxon>
        <taxon>Imparidentia</taxon>
        <taxon>Neoheterodontei</taxon>
        <taxon>Myida</taxon>
        <taxon>Dreissenoidea</taxon>
        <taxon>Dreissenidae</taxon>
        <taxon>Dreissena</taxon>
    </lineage>
</organism>
<evidence type="ECO:0000313" key="2">
    <source>
        <dbReference type="Proteomes" id="UP000828390"/>
    </source>
</evidence>
<comment type="caution">
    <text evidence="1">The sequence shown here is derived from an EMBL/GenBank/DDBJ whole genome shotgun (WGS) entry which is preliminary data.</text>
</comment>
<accession>A0A9D4FXQ8</accession>
<dbReference type="EMBL" id="JAIWYP010000006">
    <property type="protein sequence ID" value="KAH3805484.1"/>
    <property type="molecule type" value="Genomic_DNA"/>
</dbReference>
<gene>
    <name evidence="1" type="ORF">DPMN_133787</name>
</gene>
<evidence type="ECO:0000313" key="1">
    <source>
        <dbReference type="EMBL" id="KAH3805484.1"/>
    </source>
</evidence>